<dbReference type="GO" id="GO:0006096">
    <property type="term" value="P:glycolytic process"/>
    <property type="evidence" value="ECO:0007669"/>
    <property type="project" value="UniProtKB-UniPathway"/>
</dbReference>
<dbReference type="EC" id="4.2.1.11" evidence="4"/>
<dbReference type="InterPro" id="IPR000941">
    <property type="entry name" value="Enolase"/>
</dbReference>
<feature type="domain" description="Enolase C-terminal TIM barrel" evidence="10">
    <location>
        <begin position="1"/>
        <end position="120"/>
    </location>
</feature>
<comment type="similarity">
    <text evidence="3">Belongs to the enolase family.</text>
</comment>
<feature type="non-terminal residue" evidence="11">
    <location>
        <position position="120"/>
    </location>
</feature>
<dbReference type="GO" id="GO:0000015">
    <property type="term" value="C:phosphopyruvate hydratase complex"/>
    <property type="evidence" value="ECO:0007669"/>
    <property type="project" value="InterPro"/>
</dbReference>
<evidence type="ECO:0000256" key="7">
    <source>
        <dbReference type="ARBA" id="ARBA00023152"/>
    </source>
</evidence>
<evidence type="ECO:0000313" key="12">
    <source>
        <dbReference type="Proteomes" id="UP000537747"/>
    </source>
</evidence>
<gene>
    <name evidence="11" type="primary">Eno3</name>
    <name evidence="11" type="ORF">MYSCRO_R06090</name>
</gene>
<organism evidence="11 12">
    <name type="scientific">Mystacornis crossleyi</name>
    <dbReference type="NCBI Taxonomy" id="98133"/>
    <lineage>
        <taxon>Eukaryota</taxon>
        <taxon>Metazoa</taxon>
        <taxon>Chordata</taxon>
        <taxon>Craniata</taxon>
        <taxon>Vertebrata</taxon>
        <taxon>Euteleostomi</taxon>
        <taxon>Archelosauria</taxon>
        <taxon>Archosauria</taxon>
        <taxon>Dinosauria</taxon>
        <taxon>Saurischia</taxon>
        <taxon>Theropoda</taxon>
        <taxon>Coelurosauria</taxon>
        <taxon>Aves</taxon>
        <taxon>Neognathae</taxon>
        <taxon>Neoaves</taxon>
        <taxon>Telluraves</taxon>
        <taxon>Australaves</taxon>
        <taxon>Passeriformes</taxon>
        <taxon>Sylvioidea</taxon>
        <taxon>Timaliidae</taxon>
        <taxon>Mystacornis</taxon>
    </lineage>
</organism>
<evidence type="ECO:0000256" key="8">
    <source>
        <dbReference type="ARBA" id="ARBA00023239"/>
    </source>
</evidence>
<comment type="pathway">
    <text evidence="2">Carbohydrate degradation; glycolysis; pyruvate from D-glyceraldehyde 3-phosphate: step 4/5.</text>
</comment>
<keyword evidence="7" id="KW-0324">Glycolysis</keyword>
<dbReference type="EMBL" id="VYZQ01075444">
    <property type="protein sequence ID" value="NXS22891.1"/>
    <property type="molecule type" value="Genomic_DNA"/>
</dbReference>
<dbReference type="SUPFAM" id="SSF51604">
    <property type="entry name" value="Enolase C-terminal domain-like"/>
    <property type="match status" value="1"/>
</dbReference>
<dbReference type="UniPathway" id="UPA00109">
    <property type="reaction ID" value="UER00187"/>
</dbReference>
<dbReference type="GO" id="GO:0004634">
    <property type="term" value="F:phosphopyruvate hydratase activity"/>
    <property type="evidence" value="ECO:0007669"/>
    <property type="project" value="UniProtKB-EC"/>
</dbReference>
<dbReference type="Pfam" id="PF00113">
    <property type="entry name" value="Enolase_C"/>
    <property type="match status" value="1"/>
</dbReference>
<accession>A0A7L2SNT3</accession>
<evidence type="ECO:0000256" key="6">
    <source>
        <dbReference type="ARBA" id="ARBA00022723"/>
    </source>
</evidence>
<comment type="caution">
    <text evidence="11">The sequence shown here is derived from an EMBL/GenBank/DDBJ whole genome shotgun (WGS) entry which is preliminary data.</text>
</comment>
<dbReference type="InterPro" id="IPR020810">
    <property type="entry name" value="Enolase_C"/>
</dbReference>
<keyword evidence="6" id="KW-0479">Metal-binding</keyword>
<proteinExistence type="inferred from homology"/>
<dbReference type="PANTHER" id="PTHR11902:SF5">
    <property type="entry name" value="BETA-ENOLASE"/>
    <property type="match status" value="1"/>
</dbReference>
<dbReference type="Gene3D" id="3.20.20.120">
    <property type="entry name" value="Enolase-like C-terminal domain"/>
    <property type="match status" value="1"/>
</dbReference>
<comment type="subcellular location">
    <subcellularLocation>
        <location evidence="1">Cytoplasm</location>
    </subcellularLocation>
</comment>
<evidence type="ECO:0000256" key="4">
    <source>
        <dbReference type="ARBA" id="ARBA00012058"/>
    </source>
</evidence>
<name>A0A7L2SNT3_9PASS</name>
<evidence type="ECO:0000256" key="9">
    <source>
        <dbReference type="ARBA" id="ARBA00031125"/>
    </source>
</evidence>
<dbReference type="PANTHER" id="PTHR11902">
    <property type="entry name" value="ENOLASE"/>
    <property type="match status" value="1"/>
</dbReference>
<evidence type="ECO:0000256" key="1">
    <source>
        <dbReference type="ARBA" id="ARBA00004496"/>
    </source>
</evidence>
<dbReference type="InterPro" id="IPR036849">
    <property type="entry name" value="Enolase-like_C_sf"/>
</dbReference>
<keyword evidence="12" id="KW-1185">Reference proteome</keyword>
<protein>
    <recommendedName>
        <fullName evidence="4">phosphopyruvate hydratase</fullName>
        <ecNumber evidence="4">4.2.1.11</ecNumber>
    </recommendedName>
    <alternativeName>
        <fullName evidence="9">2-phospho-D-glycerate hydro-lyase</fullName>
    </alternativeName>
</protein>
<sequence>VSVEDPFDQDDREGWKRFLTQLDIQVVGDDLTVTNPKCIAQAAELWACNCLPLKVNQIRSVTKSIQTCKLVHSQSWGVMVSYCSGQTEDTFITDLIVGLCTGQIKTGAPCRSEHLAKHNQ</sequence>
<dbReference type="OrthoDB" id="1739814at2759"/>
<dbReference type="SMART" id="SM01192">
    <property type="entry name" value="Enolase_C"/>
    <property type="match status" value="1"/>
</dbReference>
<evidence type="ECO:0000256" key="5">
    <source>
        <dbReference type="ARBA" id="ARBA00022490"/>
    </source>
</evidence>
<reference evidence="11 12" key="1">
    <citation type="submission" date="2019-09" db="EMBL/GenBank/DDBJ databases">
        <title>Bird 10,000 Genomes (B10K) Project - Family phase.</title>
        <authorList>
            <person name="Zhang G."/>
        </authorList>
    </citation>
    <scope>NUCLEOTIDE SEQUENCE [LARGE SCALE GENOMIC DNA]</scope>
    <source>
        <strain evidence="11">B10K-DU-002-82</strain>
    </source>
</reference>
<evidence type="ECO:0000313" key="11">
    <source>
        <dbReference type="EMBL" id="NXS22891.1"/>
    </source>
</evidence>
<keyword evidence="5" id="KW-0963">Cytoplasm</keyword>
<keyword evidence="8" id="KW-0456">Lyase</keyword>
<feature type="non-terminal residue" evidence="11">
    <location>
        <position position="1"/>
    </location>
</feature>
<dbReference type="Proteomes" id="UP000537747">
    <property type="component" value="Unassembled WGS sequence"/>
</dbReference>
<dbReference type="AlphaFoldDB" id="A0A7L2SNT3"/>
<evidence type="ECO:0000256" key="3">
    <source>
        <dbReference type="ARBA" id="ARBA00009604"/>
    </source>
</evidence>
<evidence type="ECO:0000259" key="10">
    <source>
        <dbReference type="SMART" id="SM01192"/>
    </source>
</evidence>
<dbReference type="GO" id="GO:0000287">
    <property type="term" value="F:magnesium ion binding"/>
    <property type="evidence" value="ECO:0007669"/>
    <property type="project" value="InterPro"/>
</dbReference>
<dbReference type="PRINTS" id="PR00148">
    <property type="entry name" value="ENOLASE"/>
</dbReference>
<evidence type="ECO:0000256" key="2">
    <source>
        <dbReference type="ARBA" id="ARBA00005031"/>
    </source>
</evidence>